<organism evidence="1 2">
    <name type="scientific">Allacma fusca</name>
    <dbReference type="NCBI Taxonomy" id="39272"/>
    <lineage>
        <taxon>Eukaryota</taxon>
        <taxon>Metazoa</taxon>
        <taxon>Ecdysozoa</taxon>
        <taxon>Arthropoda</taxon>
        <taxon>Hexapoda</taxon>
        <taxon>Collembola</taxon>
        <taxon>Symphypleona</taxon>
        <taxon>Sminthuridae</taxon>
        <taxon>Allacma</taxon>
    </lineage>
</organism>
<feature type="non-terminal residue" evidence="1">
    <location>
        <position position="1"/>
    </location>
</feature>
<dbReference type="AlphaFoldDB" id="A0A8J2K6N5"/>
<proteinExistence type="predicted"/>
<dbReference type="EMBL" id="CAJVCH010188017">
    <property type="protein sequence ID" value="CAG7730027.1"/>
    <property type="molecule type" value="Genomic_DNA"/>
</dbReference>
<comment type="caution">
    <text evidence="1">The sequence shown here is derived from an EMBL/GenBank/DDBJ whole genome shotgun (WGS) entry which is preliminary data.</text>
</comment>
<name>A0A8J2K6N5_9HEXA</name>
<dbReference type="Proteomes" id="UP000708208">
    <property type="component" value="Unassembled WGS sequence"/>
</dbReference>
<sequence length="106" mass="12511">TLRRNDGNVLTQGMKADLISSQGHFSIPGQFFKNSKSLRKSNPYLAPWEKFIQQRKRTAWSFIYDGFLMFWRLPHQHSASGVTKYLFLLSIYSYELLVYTSEHFKI</sequence>
<protein>
    <submittedName>
        <fullName evidence="1">Uncharacterized protein</fullName>
    </submittedName>
</protein>
<evidence type="ECO:0000313" key="1">
    <source>
        <dbReference type="EMBL" id="CAG7730027.1"/>
    </source>
</evidence>
<reference evidence="1" key="1">
    <citation type="submission" date="2021-06" db="EMBL/GenBank/DDBJ databases">
        <authorList>
            <person name="Hodson N. C."/>
            <person name="Mongue J. A."/>
            <person name="Jaron S. K."/>
        </authorList>
    </citation>
    <scope>NUCLEOTIDE SEQUENCE</scope>
</reference>
<evidence type="ECO:0000313" key="2">
    <source>
        <dbReference type="Proteomes" id="UP000708208"/>
    </source>
</evidence>
<accession>A0A8J2K6N5</accession>
<gene>
    <name evidence="1" type="ORF">AFUS01_LOCUS18703</name>
</gene>
<keyword evidence="2" id="KW-1185">Reference proteome</keyword>